<protein>
    <submittedName>
        <fullName evidence="1">Major capsid protein</fullName>
    </submittedName>
</protein>
<gene>
    <name evidence="1" type="ORF">ACFS5P_05985</name>
</gene>
<dbReference type="HAMAP" id="MF_04133">
    <property type="entry name" value="CAPSID_LAMBDA"/>
    <property type="match status" value="1"/>
</dbReference>
<sequence length="345" mass="38771">MAINVHSTRFMLEAVSNLKPAHTFLRDMFFGTPKTFVTEHVDVEYRKGRRKMAPFVSPLIAGKVMERSGTTMKTFTPATIKPMRPITAHDINKRAFGEGVYSTRTPEARALEMLAEDLIFLDEAITRREEWMAAQVIFTGKVEIIGEGVDAVMDYGFTNKETLSGTDLWSDGTNSDPYGDLERYRLAVIKNSGVTADRVIMSSDVGAAFVSHPKVQKMLENRRITMGNIEPQKLANGVTYIGTIAALGLELYTYDEWYFDEETEEEKPMIPEGTLAVLSSRTKSQMLYGAVTLADHSTENFTTYEGERVPDSWIQKDPAARFLQMHSKPLPVPTEVDAWYVAKVL</sequence>
<dbReference type="EMBL" id="JBHUPG010000009">
    <property type="protein sequence ID" value="MFD2911418.1"/>
    <property type="molecule type" value="Genomic_DNA"/>
</dbReference>
<reference evidence="2" key="1">
    <citation type="journal article" date="2019" name="Int. J. Syst. Evol. Microbiol.">
        <title>The Global Catalogue of Microorganisms (GCM) 10K type strain sequencing project: providing services to taxonomists for standard genome sequencing and annotation.</title>
        <authorList>
            <consortium name="The Broad Institute Genomics Platform"/>
            <consortium name="The Broad Institute Genome Sequencing Center for Infectious Disease"/>
            <person name="Wu L."/>
            <person name="Ma J."/>
        </authorList>
    </citation>
    <scope>NUCLEOTIDE SEQUENCE [LARGE SCALE GENOMIC DNA]</scope>
    <source>
        <strain evidence="2">KCTC 13528</strain>
    </source>
</reference>
<dbReference type="Pfam" id="PF03864">
    <property type="entry name" value="Phage_cap_E"/>
    <property type="match status" value="1"/>
</dbReference>
<name>A0ABW5ZH58_9BACL</name>
<dbReference type="Gene3D" id="3.30.1930.10">
    <property type="entry name" value="capsid protein of prophage domain"/>
    <property type="match status" value="1"/>
</dbReference>
<accession>A0ABW5ZH58</accession>
<keyword evidence="2" id="KW-1185">Reference proteome</keyword>
<dbReference type="RefSeq" id="WP_204730069.1">
    <property type="nucleotide sequence ID" value="NZ_JAFBDK010000013.1"/>
</dbReference>
<comment type="caution">
    <text evidence="1">The sequence shown here is derived from an EMBL/GenBank/DDBJ whole genome shotgun (WGS) entry which is preliminary data.</text>
</comment>
<dbReference type="Proteomes" id="UP001597561">
    <property type="component" value="Unassembled WGS sequence"/>
</dbReference>
<proteinExistence type="inferred from homology"/>
<evidence type="ECO:0000313" key="2">
    <source>
        <dbReference type="Proteomes" id="UP001597561"/>
    </source>
</evidence>
<evidence type="ECO:0000313" key="1">
    <source>
        <dbReference type="EMBL" id="MFD2911418.1"/>
    </source>
</evidence>
<dbReference type="Gene3D" id="3.15.30.10">
    <property type="entry name" value="putative capsid protein of prophage domain like"/>
    <property type="match status" value="1"/>
</dbReference>
<organism evidence="1 2">
    <name type="scientific">Jeotgalibacillus terrae</name>
    <dbReference type="NCBI Taxonomy" id="587735"/>
    <lineage>
        <taxon>Bacteria</taxon>
        <taxon>Bacillati</taxon>
        <taxon>Bacillota</taxon>
        <taxon>Bacilli</taxon>
        <taxon>Bacillales</taxon>
        <taxon>Caryophanaceae</taxon>
        <taxon>Jeotgalibacillus</taxon>
    </lineage>
</organism>
<dbReference type="InterPro" id="IPR005564">
    <property type="entry name" value="Major_capsid_GpE"/>
</dbReference>